<reference evidence="1 2" key="1">
    <citation type="journal article" date="2012" name="J. Bacteriol.">
        <title>Draft Genome Sequence of Mesorhizobium alhagi CCNWXJ12-2T, a Novel Salt-Resistant Species Isolated from the Desert of Northwestern China.</title>
        <authorList>
            <person name="Zhou M."/>
            <person name="Chen W."/>
            <person name="Chen H."/>
            <person name="Wei G."/>
        </authorList>
    </citation>
    <scope>NUCLEOTIDE SEQUENCE [LARGE SCALE GENOMIC DNA]</scope>
    <source>
        <strain evidence="1 2">CCNWXJ12-2</strain>
    </source>
</reference>
<proteinExistence type="predicted"/>
<dbReference type="EMBL" id="AHAM01000096">
    <property type="protein sequence ID" value="EHK56901.1"/>
    <property type="molecule type" value="Genomic_DNA"/>
</dbReference>
<protein>
    <submittedName>
        <fullName evidence="1">Uncharacterized protein</fullName>
    </submittedName>
</protein>
<accession>H0HQT7</accession>
<evidence type="ECO:0000313" key="1">
    <source>
        <dbReference type="EMBL" id="EHK56901.1"/>
    </source>
</evidence>
<name>H0HQT7_9HYPH</name>
<keyword evidence="2" id="KW-1185">Reference proteome</keyword>
<gene>
    <name evidence="1" type="ORF">MAXJ12_12587</name>
</gene>
<dbReference type="PATRIC" id="fig|1107882.3.peg.2465"/>
<dbReference type="AlphaFoldDB" id="H0HQT7"/>
<sequence length="58" mass="6442">MMKTALKPFNTRQRHFKDGDVVRPADDLRPFTFADLLARGFVGDNKPEPKPSKGKAAG</sequence>
<organism evidence="1 2">
    <name type="scientific">Mesorhizobium alhagi CCNWXJ12-2</name>
    <dbReference type="NCBI Taxonomy" id="1107882"/>
    <lineage>
        <taxon>Bacteria</taxon>
        <taxon>Pseudomonadati</taxon>
        <taxon>Pseudomonadota</taxon>
        <taxon>Alphaproteobacteria</taxon>
        <taxon>Hyphomicrobiales</taxon>
        <taxon>Phyllobacteriaceae</taxon>
        <taxon>Allomesorhizobium</taxon>
    </lineage>
</organism>
<evidence type="ECO:0000313" key="2">
    <source>
        <dbReference type="Proteomes" id="UP000003250"/>
    </source>
</evidence>
<dbReference type="Proteomes" id="UP000003250">
    <property type="component" value="Unassembled WGS sequence"/>
</dbReference>